<dbReference type="InterPro" id="IPR048365">
    <property type="entry name" value="TNP-like_RNaseH_N"/>
</dbReference>
<keyword evidence="6" id="KW-1185">Reference proteome</keyword>
<evidence type="ECO:0000259" key="1">
    <source>
        <dbReference type="Pfam" id="PF12017"/>
    </source>
</evidence>
<dbReference type="InterPro" id="IPR048367">
    <property type="entry name" value="TNP-like_RNaseH_C"/>
</dbReference>
<organism evidence="5 6">
    <name type="scientific">Cyphomyrmex costatus</name>
    <dbReference type="NCBI Taxonomy" id="456900"/>
    <lineage>
        <taxon>Eukaryota</taxon>
        <taxon>Metazoa</taxon>
        <taxon>Ecdysozoa</taxon>
        <taxon>Arthropoda</taxon>
        <taxon>Hexapoda</taxon>
        <taxon>Insecta</taxon>
        <taxon>Pterygota</taxon>
        <taxon>Neoptera</taxon>
        <taxon>Endopterygota</taxon>
        <taxon>Hymenoptera</taxon>
        <taxon>Apocrita</taxon>
        <taxon>Aculeata</taxon>
        <taxon>Formicoidea</taxon>
        <taxon>Formicidae</taxon>
        <taxon>Myrmicinae</taxon>
        <taxon>Cyphomyrmex</taxon>
    </lineage>
</organism>
<evidence type="ECO:0000259" key="3">
    <source>
        <dbReference type="Pfam" id="PF21788"/>
    </source>
</evidence>
<dbReference type="InterPro" id="IPR021896">
    <property type="entry name" value="THAP9-like_HTH"/>
</dbReference>
<proteinExistence type="predicted"/>
<feature type="domain" description="Transposable element P transposase-like RNase H C-terminal" evidence="4">
    <location>
        <begin position="428"/>
        <end position="462"/>
    </location>
</feature>
<dbReference type="Pfam" id="PF21788">
    <property type="entry name" value="TNP-like_GBD"/>
    <property type="match status" value="1"/>
</dbReference>
<evidence type="ECO:0000313" key="5">
    <source>
        <dbReference type="EMBL" id="KYN06573.1"/>
    </source>
</evidence>
<name>A0A151IN16_9HYME</name>
<reference evidence="5 6" key="1">
    <citation type="submission" date="2016-03" db="EMBL/GenBank/DDBJ databases">
        <title>Cyphomyrmex costatus WGS genome.</title>
        <authorList>
            <person name="Nygaard S."/>
            <person name="Hu H."/>
            <person name="Boomsma J."/>
            <person name="Zhang G."/>
        </authorList>
    </citation>
    <scope>NUCLEOTIDE SEQUENCE [LARGE SCALE GENOMIC DNA]</scope>
    <source>
        <strain evidence="5">MS0001</strain>
        <tissue evidence="5">Whole body</tissue>
    </source>
</reference>
<feature type="domain" description="THAP9-like helix-turn-helix" evidence="1">
    <location>
        <begin position="7"/>
        <end position="62"/>
    </location>
</feature>
<dbReference type="EMBL" id="KQ976993">
    <property type="protein sequence ID" value="KYN06573.1"/>
    <property type="molecule type" value="Genomic_DNA"/>
</dbReference>
<accession>A0A151IN16</accession>
<evidence type="ECO:0000259" key="4">
    <source>
        <dbReference type="Pfam" id="PF21789"/>
    </source>
</evidence>
<dbReference type="AlphaFoldDB" id="A0A151IN16"/>
<dbReference type="Pfam" id="PF21789">
    <property type="entry name" value="TNP-like_RNaseH_C"/>
    <property type="match status" value="1"/>
</dbReference>
<feature type="non-terminal residue" evidence="5">
    <location>
        <position position="1"/>
    </location>
</feature>
<dbReference type="Pfam" id="PF12017">
    <property type="entry name" value="Tnp_P_element"/>
    <property type="match status" value="1"/>
</dbReference>
<dbReference type="STRING" id="456900.A0A151IN16"/>
<dbReference type="InterPro" id="IPR048366">
    <property type="entry name" value="TNP-like_GBD"/>
</dbReference>
<protein>
    <submittedName>
        <fullName evidence="5">THAP domain-containing protein 9</fullName>
    </submittedName>
</protein>
<feature type="domain" description="Transposable element P transposase-like GTP-binding insertion" evidence="3">
    <location>
        <begin position="232"/>
        <end position="357"/>
    </location>
</feature>
<evidence type="ECO:0000313" key="6">
    <source>
        <dbReference type="Proteomes" id="UP000078542"/>
    </source>
</evidence>
<dbReference type="PANTHER" id="PTHR47577">
    <property type="entry name" value="THAP DOMAIN-CONTAINING PROTEIN 6"/>
    <property type="match status" value="1"/>
</dbReference>
<evidence type="ECO:0000259" key="2">
    <source>
        <dbReference type="Pfam" id="PF21787"/>
    </source>
</evidence>
<gene>
    <name evidence="5" type="ORF">ALC62_02475</name>
</gene>
<dbReference type="Proteomes" id="UP000078542">
    <property type="component" value="Unassembled WGS sequence"/>
</dbReference>
<dbReference type="Pfam" id="PF21787">
    <property type="entry name" value="TNP-like_RNaseH_N"/>
    <property type="match status" value="1"/>
</dbReference>
<dbReference type="PANTHER" id="PTHR47577:SF2">
    <property type="entry name" value="THAP DOMAIN CONTAINING 9"/>
    <property type="match status" value="1"/>
</dbReference>
<sequence>DAVPPHVEEIIRKMIMKKRNASYTQELKTFAVTLHFHSPAAYKYVRSSFLKCLPHETTLRRWMRNLNNEPGICEQAIQEVRNQIYQAKKINKELIFNLVFDEMSIRKKIEFVNGEAVGFVDLGNGVTSQTEASQALVFMIVNINGNFKIPIAYYLIASLMAQEKVTILSEILRYLHENEIDVRSVTFDGAPANITMCEKLGACLRQHDRKNIKSYFEHPCTQKPVYIFYDPCHMLKLVRNNFAKSGIICDGENNFINWNFIVKLIRLIEFEGLHPAVKIRRRHIHFHNEKMKVNLAAQVLSNSVGDALLHAEVDRKLIRTDSEFNFKGASATAKFCKTFNDIFDLLNSRNLYNKSESKCAITKTNISILKSKVENYIKYIANLKINDVPILQTNVRTGFIGFIICLQNVITLAEQLLSEDKINFLLTYKLSQDHVETFFALIRRMGGWNNNPSVRIFKASYRKILQVAKVSVPLSANCVPKDDTTLLSLSENYSETGDKCTKNDNIDADNDLFQIVLLDHDYFTPVNYNPSEYARDIIKYVAGFVVRSIERKLSCQTCCDKLRNKNTYSEDVSKLLLRKNRMTNVDLQNGKGLIEASSDVVNICEVAEKVLRHNRSIIFSKKNIVQYLICQCFVLCQLKFSMMILIC</sequence>
<feature type="domain" description="Transposable element P transposase-like RNase H" evidence="2">
    <location>
        <begin position="69"/>
        <end position="201"/>
    </location>
</feature>